<dbReference type="GO" id="GO:0005737">
    <property type="term" value="C:cytoplasm"/>
    <property type="evidence" value="ECO:0007669"/>
    <property type="project" value="TreeGrafter"/>
</dbReference>
<dbReference type="GO" id="GO:0008537">
    <property type="term" value="C:proteasome activator complex"/>
    <property type="evidence" value="ECO:0007669"/>
    <property type="project" value="InterPro"/>
</dbReference>
<evidence type="ECO:0000256" key="2">
    <source>
        <dbReference type="ARBA" id="ARBA00022942"/>
    </source>
</evidence>
<dbReference type="Pfam" id="PF02251">
    <property type="entry name" value="PA28_N"/>
    <property type="match status" value="1"/>
</dbReference>
<dbReference type="GO" id="GO:0005654">
    <property type="term" value="C:nucleoplasm"/>
    <property type="evidence" value="ECO:0007669"/>
    <property type="project" value="TreeGrafter"/>
</dbReference>
<organism evidence="5 6">
    <name type="scientific">Dimorphilus gyrociliatus</name>
    <dbReference type="NCBI Taxonomy" id="2664684"/>
    <lineage>
        <taxon>Eukaryota</taxon>
        <taxon>Metazoa</taxon>
        <taxon>Spiralia</taxon>
        <taxon>Lophotrochozoa</taxon>
        <taxon>Annelida</taxon>
        <taxon>Polychaeta</taxon>
        <taxon>Polychaeta incertae sedis</taxon>
        <taxon>Dinophilidae</taxon>
        <taxon>Dimorphilus</taxon>
    </lineage>
</organism>
<dbReference type="SUPFAM" id="SSF47216">
    <property type="entry name" value="Proteasome activator"/>
    <property type="match status" value="1"/>
</dbReference>
<dbReference type="PANTHER" id="PTHR10660:SF2">
    <property type="entry name" value="LD45860P"/>
    <property type="match status" value="1"/>
</dbReference>
<evidence type="ECO:0000256" key="1">
    <source>
        <dbReference type="ARBA" id="ARBA00005883"/>
    </source>
</evidence>
<dbReference type="FunFam" id="1.20.120.180:FF:000001">
    <property type="entry name" value="Proteasome activator complex subunit 3"/>
    <property type="match status" value="1"/>
</dbReference>
<keyword evidence="2" id="KW-0647">Proteasome</keyword>
<dbReference type="AlphaFoldDB" id="A0A7I8V5E8"/>
<name>A0A7I8V5E8_9ANNE</name>
<dbReference type="OrthoDB" id="6591885at2759"/>
<evidence type="ECO:0000313" key="5">
    <source>
        <dbReference type="EMBL" id="CAD5110850.1"/>
    </source>
</evidence>
<keyword evidence="6" id="KW-1185">Reference proteome</keyword>
<evidence type="ECO:0000259" key="3">
    <source>
        <dbReference type="Pfam" id="PF02251"/>
    </source>
</evidence>
<comment type="caution">
    <text evidence="5">The sequence shown here is derived from an EMBL/GenBank/DDBJ whole genome shotgun (WGS) entry which is preliminary data.</text>
</comment>
<evidence type="ECO:0000313" key="6">
    <source>
        <dbReference type="Proteomes" id="UP000549394"/>
    </source>
</evidence>
<dbReference type="Pfam" id="PF02252">
    <property type="entry name" value="PA28_C"/>
    <property type="match status" value="1"/>
</dbReference>
<dbReference type="GO" id="GO:0061136">
    <property type="term" value="P:regulation of proteasomal protein catabolic process"/>
    <property type="evidence" value="ECO:0007669"/>
    <property type="project" value="TreeGrafter"/>
</dbReference>
<feature type="domain" description="Proteasome activator PA28 C-terminal" evidence="4">
    <location>
        <begin position="79"/>
        <end position="221"/>
    </location>
</feature>
<feature type="domain" description="Proteasome activator PA28 N-terminal" evidence="3">
    <location>
        <begin position="3"/>
        <end position="46"/>
    </location>
</feature>
<dbReference type="InterPro" id="IPR003186">
    <property type="entry name" value="PA28_C"/>
</dbReference>
<comment type="similarity">
    <text evidence="1">Belongs to the PA28 family.</text>
</comment>
<dbReference type="InterPro" id="IPR036997">
    <property type="entry name" value="PA28_C_sf"/>
</dbReference>
<dbReference type="EMBL" id="CAJFCJ010000001">
    <property type="protein sequence ID" value="CAD5110850.1"/>
    <property type="molecule type" value="Genomic_DNA"/>
</dbReference>
<sequence length="224" mass="25699">MLQAEVLVKDVFPNKVVFLDNLMRTEQLSINSVNDFVVDLNVPHPSNCLLENDGPAAKKLKLDNSLEGSKVYALPNGEVTCNEPLSKLIDQVKPLLRDLIEHANQIKMWITYLIPRIEDGNNFGVSIQEDTIAEARQVESDAATYLDQVSRYFLTRAKIVTKLAKYPHVQDYRRAIQELDEKEFLSLRLVVCELRNHYCSLHDMILKNIDKIKKPRSCNAENLY</sequence>
<proteinExistence type="inferred from homology"/>
<gene>
    <name evidence="5" type="ORF">DGYR_LOCUS210</name>
</gene>
<evidence type="ECO:0000259" key="4">
    <source>
        <dbReference type="Pfam" id="PF02252"/>
    </source>
</evidence>
<dbReference type="Proteomes" id="UP000549394">
    <property type="component" value="Unassembled WGS sequence"/>
</dbReference>
<dbReference type="PANTHER" id="PTHR10660">
    <property type="entry name" value="PROTEASOME REGULATOR PA28"/>
    <property type="match status" value="1"/>
</dbReference>
<dbReference type="GO" id="GO:0061133">
    <property type="term" value="F:endopeptidase activator activity"/>
    <property type="evidence" value="ECO:0007669"/>
    <property type="project" value="TreeGrafter"/>
</dbReference>
<dbReference type="GO" id="GO:2000045">
    <property type="term" value="P:regulation of G1/S transition of mitotic cell cycle"/>
    <property type="evidence" value="ECO:0007669"/>
    <property type="project" value="TreeGrafter"/>
</dbReference>
<reference evidence="5 6" key="1">
    <citation type="submission" date="2020-08" db="EMBL/GenBank/DDBJ databases">
        <authorList>
            <person name="Hejnol A."/>
        </authorList>
    </citation>
    <scope>NUCLEOTIDE SEQUENCE [LARGE SCALE GENOMIC DNA]</scope>
</reference>
<dbReference type="InterPro" id="IPR036252">
    <property type="entry name" value="Proteasome_activ_sf"/>
</dbReference>
<accession>A0A7I8V5E8</accession>
<dbReference type="InterPro" id="IPR003185">
    <property type="entry name" value="Proteasome_activ_PA28_N"/>
</dbReference>
<dbReference type="Gene3D" id="1.20.120.180">
    <property type="entry name" value="Proteasome activator pa28, C-terminal domain"/>
    <property type="match status" value="1"/>
</dbReference>
<protein>
    <submittedName>
        <fullName evidence="5">DgyrCDS216</fullName>
    </submittedName>
</protein>
<dbReference type="InterPro" id="IPR009077">
    <property type="entry name" value="Proteasome_activ_PA28"/>
</dbReference>